<evidence type="ECO:0000256" key="2">
    <source>
        <dbReference type="SAM" id="MobiDB-lite"/>
    </source>
</evidence>
<gene>
    <name evidence="3" type="ORF">K491DRAFT_667016</name>
</gene>
<reference evidence="3" key="1">
    <citation type="journal article" date="2020" name="Stud. Mycol.">
        <title>101 Dothideomycetes genomes: a test case for predicting lifestyles and emergence of pathogens.</title>
        <authorList>
            <person name="Haridas S."/>
            <person name="Albert R."/>
            <person name="Binder M."/>
            <person name="Bloem J."/>
            <person name="Labutti K."/>
            <person name="Salamov A."/>
            <person name="Andreopoulos B."/>
            <person name="Baker S."/>
            <person name="Barry K."/>
            <person name="Bills G."/>
            <person name="Bluhm B."/>
            <person name="Cannon C."/>
            <person name="Castanera R."/>
            <person name="Culley D."/>
            <person name="Daum C."/>
            <person name="Ezra D."/>
            <person name="Gonzalez J."/>
            <person name="Henrissat B."/>
            <person name="Kuo A."/>
            <person name="Liang C."/>
            <person name="Lipzen A."/>
            <person name="Lutzoni F."/>
            <person name="Magnuson J."/>
            <person name="Mondo S."/>
            <person name="Nolan M."/>
            <person name="Ohm R."/>
            <person name="Pangilinan J."/>
            <person name="Park H.-J."/>
            <person name="Ramirez L."/>
            <person name="Alfaro M."/>
            <person name="Sun H."/>
            <person name="Tritt A."/>
            <person name="Yoshinaga Y."/>
            <person name="Zwiers L.-H."/>
            <person name="Turgeon B."/>
            <person name="Goodwin S."/>
            <person name="Spatafora J."/>
            <person name="Crous P."/>
            <person name="Grigoriev I."/>
        </authorList>
    </citation>
    <scope>NUCLEOTIDE SEQUENCE</scope>
    <source>
        <strain evidence="3">CBS 122681</strain>
    </source>
</reference>
<dbReference type="AlphaFoldDB" id="A0A6A6SVC2"/>
<dbReference type="OrthoDB" id="360327at2759"/>
<dbReference type="EMBL" id="MU004451">
    <property type="protein sequence ID" value="KAF2650553.1"/>
    <property type="molecule type" value="Genomic_DNA"/>
</dbReference>
<evidence type="ECO:0000313" key="3">
    <source>
        <dbReference type="EMBL" id="KAF2650553.1"/>
    </source>
</evidence>
<evidence type="ECO:0000313" key="4">
    <source>
        <dbReference type="Proteomes" id="UP000799324"/>
    </source>
</evidence>
<sequence>MQGFNMGRYYPPDSDAPPSFNTTSHPLGARAKKINQGILTVRFELPFAVWCTNCSPEAIVGQGVRFNAEKKKVGNYYSTPIWAFRMKHSACGGWWEIRTDPKNTAYVVMEGARKRDYGPDEVQKGEGEMAFLSEGERERRRDDAFAGLEGKLEEKGQERRNKERVEELYDRAMVWEDPYSRNAELRKAFRVKRKGWEREDRVKEGLQDKFSFGYEVVDEVQEDGLMASLVEFGDNVGGGGADEASRKPLFPTKSLDMERKEVPKAKKLKAEILAEKSRQNLQQTLVGNTRVAFDPFLSENARGSSKSTFGMLKRKRAPDGEDNHEGHRPGPKLTSTMALVEYDSD</sequence>
<feature type="region of interest" description="Disordered" evidence="2">
    <location>
        <begin position="300"/>
        <end position="345"/>
    </location>
</feature>
<dbReference type="Proteomes" id="UP000799324">
    <property type="component" value="Unassembled WGS sequence"/>
</dbReference>
<dbReference type="GO" id="GO:0000398">
    <property type="term" value="P:mRNA splicing, via spliceosome"/>
    <property type="evidence" value="ECO:0007669"/>
    <property type="project" value="InterPro"/>
</dbReference>
<organism evidence="3 4">
    <name type="scientific">Lophiostoma macrostomum CBS 122681</name>
    <dbReference type="NCBI Taxonomy" id="1314788"/>
    <lineage>
        <taxon>Eukaryota</taxon>
        <taxon>Fungi</taxon>
        <taxon>Dikarya</taxon>
        <taxon>Ascomycota</taxon>
        <taxon>Pezizomycotina</taxon>
        <taxon>Dothideomycetes</taxon>
        <taxon>Pleosporomycetidae</taxon>
        <taxon>Pleosporales</taxon>
        <taxon>Lophiostomataceae</taxon>
        <taxon>Lophiostoma</taxon>
    </lineage>
</organism>
<keyword evidence="4" id="KW-1185">Reference proteome</keyword>
<comment type="similarity">
    <text evidence="1">Belongs to the CWC16 family.</text>
</comment>
<protein>
    <submittedName>
        <fullName evidence="3">DUF572-domain-containing protein</fullName>
    </submittedName>
</protein>
<evidence type="ECO:0000256" key="1">
    <source>
        <dbReference type="ARBA" id="ARBA00005595"/>
    </source>
</evidence>
<dbReference type="PANTHER" id="PTHR12111">
    <property type="entry name" value="SPLICING FACTOR YJU2"/>
    <property type="match status" value="1"/>
</dbReference>
<name>A0A6A6SVC2_9PLEO</name>
<accession>A0A6A6SVC2</accession>
<feature type="compositionally biased region" description="Basic and acidic residues" evidence="2">
    <location>
        <begin position="317"/>
        <end position="328"/>
    </location>
</feature>
<dbReference type="Pfam" id="PF04502">
    <property type="entry name" value="Saf4_Yju2"/>
    <property type="match status" value="1"/>
</dbReference>
<dbReference type="InterPro" id="IPR007590">
    <property type="entry name" value="Saf4/Yju2"/>
</dbReference>
<dbReference type="GO" id="GO:0071014">
    <property type="term" value="C:post-mRNA release spliceosomal complex"/>
    <property type="evidence" value="ECO:0007669"/>
    <property type="project" value="TreeGrafter"/>
</dbReference>
<proteinExistence type="inferred from homology"/>
<dbReference type="PANTHER" id="PTHR12111:SF2">
    <property type="entry name" value="SPLICING FACTOR YJU2B-RELATED"/>
    <property type="match status" value="1"/>
</dbReference>
<dbReference type="GO" id="GO:0005684">
    <property type="term" value="C:U2-type spliceosomal complex"/>
    <property type="evidence" value="ECO:0007669"/>
    <property type="project" value="TreeGrafter"/>
</dbReference>